<dbReference type="KEGG" id="scs:Sta7437_0835"/>
<proteinExistence type="predicted"/>
<reference evidence="2" key="1">
    <citation type="journal article" date="2013" name="Proc. Natl. Acad. Sci. U.S.A.">
        <title>Improving the coverage of the cyanobacterial phylum using diversity-driven genome sequencing.</title>
        <authorList>
            <person name="Shih P.M."/>
            <person name="Wu D."/>
            <person name="Latifi A."/>
            <person name="Axen S.D."/>
            <person name="Fewer D.P."/>
            <person name="Talla E."/>
            <person name="Calteau A."/>
            <person name="Cai F."/>
            <person name="Tandeau de Marsac N."/>
            <person name="Rippka R."/>
            <person name="Herdman M."/>
            <person name="Sivonen K."/>
            <person name="Coursin T."/>
            <person name="Laurent T."/>
            <person name="Goodwin L."/>
            <person name="Nolan M."/>
            <person name="Davenport K.W."/>
            <person name="Han C.S."/>
            <person name="Rubin E.M."/>
            <person name="Eisen J.A."/>
            <person name="Woyke T."/>
            <person name="Gugger M."/>
            <person name="Kerfeld C.A."/>
        </authorList>
    </citation>
    <scope>NUCLEOTIDE SEQUENCE [LARGE SCALE GENOMIC DNA]</scope>
    <source>
        <strain evidence="2">ATCC 29371 / PCC 7437</strain>
    </source>
</reference>
<dbReference type="AlphaFoldDB" id="K9XPG6"/>
<keyword evidence="2" id="KW-1185">Reference proteome</keyword>
<evidence type="ECO:0000313" key="1">
    <source>
        <dbReference type="EMBL" id="AFZ34423.1"/>
    </source>
</evidence>
<organism evidence="1 2">
    <name type="scientific">Stanieria cyanosphaera (strain ATCC 29371 / PCC 7437)</name>
    <dbReference type="NCBI Taxonomy" id="111780"/>
    <lineage>
        <taxon>Bacteria</taxon>
        <taxon>Bacillati</taxon>
        <taxon>Cyanobacteriota</taxon>
        <taxon>Cyanophyceae</taxon>
        <taxon>Pleurocapsales</taxon>
        <taxon>Dermocarpellaceae</taxon>
        <taxon>Stanieria</taxon>
    </lineage>
</organism>
<dbReference type="HOGENOM" id="CLU_2738069_0_0_3"/>
<protein>
    <submittedName>
        <fullName evidence="1">Uncharacterized protein</fullName>
    </submittedName>
</protein>
<dbReference type="EMBL" id="CP003653">
    <property type="protein sequence ID" value="AFZ34423.1"/>
    <property type="molecule type" value="Genomic_DNA"/>
</dbReference>
<accession>K9XPG6</accession>
<sequence>MYISDLTYLEVATDEIIGGGKKGKKGGYYSYKVDIDVDQYAKASTGDIKIKAYKSGVGVNVTASNTAVIDL</sequence>
<dbReference type="Proteomes" id="UP000010473">
    <property type="component" value="Chromosome"/>
</dbReference>
<gene>
    <name evidence="1" type="ordered locus">Sta7437_0835</name>
</gene>
<dbReference type="RefSeq" id="WP_015192096.1">
    <property type="nucleotide sequence ID" value="NC_019748.1"/>
</dbReference>
<evidence type="ECO:0000313" key="2">
    <source>
        <dbReference type="Proteomes" id="UP000010473"/>
    </source>
</evidence>
<name>K9XPG6_STAC7</name>